<evidence type="ECO:0000313" key="13">
    <source>
        <dbReference type="EMBL" id="CAD7092150.1"/>
    </source>
</evidence>
<feature type="region of interest" description="Disordered" evidence="9">
    <location>
        <begin position="687"/>
        <end position="727"/>
    </location>
</feature>
<keyword evidence="5" id="KW-0547">Nucleotide-binding</keyword>
<evidence type="ECO:0000256" key="5">
    <source>
        <dbReference type="ARBA" id="ARBA00022741"/>
    </source>
</evidence>
<evidence type="ECO:0000313" key="14">
    <source>
        <dbReference type="Proteomes" id="UP000594454"/>
    </source>
</evidence>
<evidence type="ECO:0000256" key="2">
    <source>
        <dbReference type="ARBA" id="ARBA00009726"/>
    </source>
</evidence>
<feature type="compositionally biased region" description="Low complexity" evidence="9">
    <location>
        <begin position="705"/>
        <end position="714"/>
    </location>
</feature>
<dbReference type="InParanoid" id="A0A7R8V3D4"/>
<feature type="domain" description="ABC transporter" evidence="11">
    <location>
        <begin position="432"/>
        <end position="685"/>
    </location>
</feature>
<reference evidence="13 14" key="1">
    <citation type="submission" date="2020-11" db="EMBL/GenBank/DDBJ databases">
        <authorList>
            <person name="Wallbank WR R."/>
            <person name="Pardo Diaz C."/>
            <person name="Kozak K."/>
            <person name="Martin S."/>
            <person name="Jiggins C."/>
            <person name="Moest M."/>
            <person name="Warren A I."/>
            <person name="Generalovic N T."/>
            <person name="Byers J.R.P. K."/>
            <person name="Montejo-Kovacevich G."/>
            <person name="Yen C E."/>
        </authorList>
    </citation>
    <scope>NUCLEOTIDE SEQUENCE [LARGE SCALE GENOMIC DNA]</scope>
</reference>
<feature type="transmembrane region" description="Helical" evidence="10">
    <location>
        <begin position="88"/>
        <end position="119"/>
    </location>
</feature>
<dbReference type="Pfam" id="PF00005">
    <property type="entry name" value="ABC_tran"/>
    <property type="match status" value="2"/>
</dbReference>
<dbReference type="FunFam" id="1.20.1560.10:FF:000026">
    <property type="entry name" value="Multidrug resistance-associated protein lethal(2)03659"/>
    <property type="match status" value="1"/>
</dbReference>
<proteinExistence type="inferred from homology"/>
<feature type="transmembrane region" description="Helical" evidence="10">
    <location>
        <begin position="131"/>
        <end position="152"/>
    </location>
</feature>
<dbReference type="InterPro" id="IPR050173">
    <property type="entry name" value="ABC_transporter_C-like"/>
</dbReference>
<dbReference type="InterPro" id="IPR027417">
    <property type="entry name" value="P-loop_NTPase"/>
</dbReference>
<feature type="domain" description="ABC transmembrane type-1" evidence="12">
    <location>
        <begin position="90"/>
        <end position="366"/>
    </location>
</feature>
<feature type="compositionally biased region" description="Basic and acidic residues" evidence="9">
    <location>
        <begin position="715"/>
        <end position="727"/>
    </location>
</feature>
<dbReference type="InterPro" id="IPR044746">
    <property type="entry name" value="ABCC_6TM_D1"/>
</dbReference>
<dbReference type="OMA" id="THATHRM"/>
<evidence type="ECO:0000256" key="8">
    <source>
        <dbReference type="ARBA" id="ARBA00023136"/>
    </source>
</evidence>
<dbReference type="PROSITE" id="PS50893">
    <property type="entry name" value="ABC_TRANSPORTER_2"/>
    <property type="match status" value="2"/>
</dbReference>
<dbReference type="Pfam" id="PF00664">
    <property type="entry name" value="ABC_membrane"/>
    <property type="match status" value="2"/>
</dbReference>
<feature type="transmembrane region" description="Helical" evidence="10">
    <location>
        <begin position="759"/>
        <end position="783"/>
    </location>
</feature>
<feature type="transmembrane region" description="Helical" evidence="10">
    <location>
        <begin position="315"/>
        <end position="338"/>
    </location>
</feature>
<dbReference type="OrthoDB" id="6500128at2759"/>
<comment type="similarity">
    <text evidence="2">Belongs to the ABC transporter superfamily. ABCC family. Conjugate transporter (TC 3.A.1.208) subfamily.</text>
</comment>
<evidence type="ECO:0000256" key="9">
    <source>
        <dbReference type="SAM" id="MobiDB-lite"/>
    </source>
</evidence>
<dbReference type="InterPro" id="IPR003593">
    <property type="entry name" value="AAA+_ATPase"/>
</dbReference>
<dbReference type="CDD" id="cd03250">
    <property type="entry name" value="ABCC_MRP_domain1"/>
    <property type="match status" value="1"/>
</dbReference>
<dbReference type="SMART" id="SM00382">
    <property type="entry name" value="AAA"/>
    <property type="match status" value="2"/>
</dbReference>
<feature type="domain" description="ABC transmembrane type-1" evidence="12">
    <location>
        <begin position="857"/>
        <end position="1093"/>
    </location>
</feature>
<evidence type="ECO:0000256" key="1">
    <source>
        <dbReference type="ARBA" id="ARBA00004141"/>
    </source>
</evidence>
<keyword evidence="14" id="KW-1185">Reference proteome</keyword>
<feature type="transmembrane region" description="Helical" evidence="10">
    <location>
        <begin position="934"/>
        <end position="966"/>
    </location>
</feature>
<keyword evidence="3" id="KW-0813">Transport</keyword>
<dbReference type="GO" id="GO:0016887">
    <property type="term" value="F:ATP hydrolysis activity"/>
    <property type="evidence" value="ECO:0007669"/>
    <property type="project" value="InterPro"/>
</dbReference>
<dbReference type="CDD" id="cd18579">
    <property type="entry name" value="ABC_6TM_ABCC_D1"/>
    <property type="match status" value="1"/>
</dbReference>
<dbReference type="InterPro" id="IPR011527">
    <property type="entry name" value="ABC1_TM_dom"/>
</dbReference>
<keyword evidence="4 10" id="KW-0812">Transmembrane</keyword>
<dbReference type="InterPro" id="IPR017871">
    <property type="entry name" value="ABC_transporter-like_CS"/>
</dbReference>
<dbReference type="InterPro" id="IPR036640">
    <property type="entry name" value="ABC1_TM_sf"/>
</dbReference>
<name>A0A7R8V3D4_HERIL</name>
<evidence type="ECO:0000256" key="6">
    <source>
        <dbReference type="ARBA" id="ARBA00022840"/>
    </source>
</evidence>
<dbReference type="InterPro" id="IPR003439">
    <property type="entry name" value="ABC_transporter-like_ATP-bd"/>
</dbReference>
<keyword evidence="7 10" id="KW-1133">Transmembrane helix</keyword>
<dbReference type="PANTHER" id="PTHR24223:SF456">
    <property type="entry name" value="MULTIDRUG RESISTANCE-ASSOCIATED PROTEIN LETHAL(2)03659"/>
    <property type="match status" value="1"/>
</dbReference>
<sequence length="1386" mass="154326">MEAVQRTLPPNPKDEAKFLSELLFAWTVPIFKRGYSKALDIADLFQPLRVDRSELLGDRLDKEWLKEIKSTKRPSLIKATMRTFWKEILLMGILTAFNDIGVRLVQPILLGQLLIYFRLGTSDNEENTNDALYYAIGLIATTAIGSLSFNHFQLIAYHNGMKLRVAVCSIIYRKVLRLSRTALGDTAPGKVVNLLSNDVSRFDYASILINSMWSSPLLALIAGILLWNEVRWAGLVGMFVVLLVVPIQSYAGKLSLKFRYQTAIRTDERVRFMDEIISGVQVIKMYAWEKPFSNLISFARRMELKIVQKNSHVRALYMTFNLFTTRAAIFCTMLTMVLTDDEITAAKVFVLTSYYNVIAWTMSQMFVRGVAEIAEAWVSFKRLQKFLEYEEKDESLKASKQRFPQDFGVDKNSKEKANMNGDVGGVPQDVLVQLKNVTARWSDPIQQEIDPKTGKPLKKSMGSEKRINESEESPTLNNVSIDFKKGKLIGIIGSVGAGKSSLLQVILEELPVESGSVVVQGKVSYACQEPWVFAASVRQNILFGEEMEKSRYDAVIKSCALVKDFEQFEHGDKTIIGEKGASLSGGQKARINLARAVYREADIYLLDDPLSAVDAHVGRHLFDEVIGSNGRLARKRATRILVTHQVHFLKDADWVVVLADGKVAMQGKPADLVRSGVDFAELLEQDETEEADDDSLDRRSRRSSSRSLASSRQSLDSDHESQAEEELKAADELQKMEATSKGTVKGSVIGNYLKSSGSVMVPVIIGTLFIVTQFSASFADFWVSFWTKQEELRSYYESQNFTIDDVGPFSSEIDLVKPNGSLVDNSVNGLINGTTGEGETGPIAYLLSTDFCMSIHGVLIILIFTFGIIRSVGFFAMGIRASLNMHNGMFMGLINAPMRFFDINPSGRILNRFSKDIGASDEILPKALLDSGQIILNMLGAIIVTSTVQPVFLIPVFLLGIAFLFIRKVYLKTSKNIKRLEGITRSPVFTHIAASLSGLSTIRAYGAQKELIKEFDAHQDINTASWYMFITTSSAFGFSLDVICLVFLACVTFYFVLIDAGAMGGEVGLAITQTMALTGLLQWGIRQSAEVANQLMSVERVLEYRDLEPEKEPTKPAQVEKDWPQKGRLEFRQVFYRYFDGADPVLKGLNFVIHPNEKIGIVGRTGAGKSSLIGAIFRLAKIDGDIIIDGINTATVPLRTLRSKISIIPQDPVLFSGTLRRNLDPFEEYPDGDLWRALEAVELKDIASGPHGLQSIVTAGGGNFSVGQRQLVCLARAILRNNRILVLDEATANVDPHTDSLIQTTIRERFHDCTVLTIAHRLHTIMDSDRILVMNFGNAEEFGTPYELLQLPNGILRSMILATGAQDSERLFQLAKDKHESTTKQS</sequence>
<dbReference type="Gene3D" id="3.40.50.300">
    <property type="entry name" value="P-loop containing nucleotide triphosphate hydrolases"/>
    <property type="match status" value="2"/>
</dbReference>
<dbReference type="Gene3D" id="1.20.1560.10">
    <property type="entry name" value="ABC transporter type 1, transmembrane domain"/>
    <property type="match status" value="2"/>
</dbReference>
<accession>A0A7R8V3D4</accession>
<dbReference type="GO" id="GO:0140359">
    <property type="term" value="F:ABC-type transporter activity"/>
    <property type="evidence" value="ECO:0007669"/>
    <property type="project" value="InterPro"/>
</dbReference>
<dbReference type="Proteomes" id="UP000594454">
    <property type="component" value="Chromosome 6"/>
</dbReference>
<evidence type="ECO:0000256" key="3">
    <source>
        <dbReference type="ARBA" id="ARBA00022448"/>
    </source>
</evidence>
<dbReference type="CDD" id="cd03244">
    <property type="entry name" value="ABCC_MRP_domain2"/>
    <property type="match status" value="1"/>
</dbReference>
<evidence type="ECO:0000259" key="12">
    <source>
        <dbReference type="PROSITE" id="PS50929"/>
    </source>
</evidence>
<protein>
    <submittedName>
        <fullName evidence="13">Uncharacterized protein</fullName>
    </submittedName>
</protein>
<organism evidence="13 14">
    <name type="scientific">Hermetia illucens</name>
    <name type="common">Black soldier fly</name>
    <dbReference type="NCBI Taxonomy" id="343691"/>
    <lineage>
        <taxon>Eukaryota</taxon>
        <taxon>Metazoa</taxon>
        <taxon>Ecdysozoa</taxon>
        <taxon>Arthropoda</taxon>
        <taxon>Hexapoda</taxon>
        <taxon>Insecta</taxon>
        <taxon>Pterygota</taxon>
        <taxon>Neoptera</taxon>
        <taxon>Endopterygota</taxon>
        <taxon>Diptera</taxon>
        <taxon>Brachycera</taxon>
        <taxon>Stratiomyomorpha</taxon>
        <taxon>Stratiomyidae</taxon>
        <taxon>Hermetiinae</taxon>
        <taxon>Hermetia</taxon>
    </lineage>
</organism>
<dbReference type="SUPFAM" id="SSF52540">
    <property type="entry name" value="P-loop containing nucleoside triphosphate hydrolases"/>
    <property type="match status" value="2"/>
</dbReference>
<feature type="transmembrane region" description="Helical" evidence="10">
    <location>
        <begin position="858"/>
        <end position="879"/>
    </location>
</feature>
<dbReference type="SUPFAM" id="SSF90123">
    <property type="entry name" value="ABC transporter transmembrane region"/>
    <property type="match status" value="2"/>
</dbReference>
<dbReference type="FunFam" id="3.40.50.300:FF:000163">
    <property type="entry name" value="Multidrug resistance-associated protein member 4"/>
    <property type="match status" value="1"/>
</dbReference>
<evidence type="ECO:0000256" key="4">
    <source>
        <dbReference type="ARBA" id="ARBA00022692"/>
    </source>
</evidence>
<evidence type="ECO:0000256" key="7">
    <source>
        <dbReference type="ARBA" id="ARBA00022989"/>
    </source>
</evidence>
<dbReference type="GO" id="GO:0005524">
    <property type="term" value="F:ATP binding"/>
    <property type="evidence" value="ECO:0007669"/>
    <property type="project" value="UniProtKB-KW"/>
</dbReference>
<keyword evidence="6" id="KW-0067">ATP-binding</keyword>
<dbReference type="PANTHER" id="PTHR24223">
    <property type="entry name" value="ATP-BINDING CASSETTE SUB-FAMILY C"/>
    <property type="match status" value="1"/>
</dbReference>
<keyword evidence="8 10" id="KW-0472">Membrane</keyword>
<feature type="domain" description="ABC transporter" evidence="11">
    <location>
        <begin position="1129"/>
        <end position="1361"/>
    </location>
</feature>
<dbReference type="PROSITE" id="PS00211">
    <property type="entry name" value="ABC_TRANSPORTER_1"/>
    <property type="match status" value="2"/>
</dbReference>
<feature type="transmembrane region" description="Helical" evidence="10">
    <location>
        <begin position="1026"/>
        <end position="1055"/>
    </location>
</feature>
<feature type="transmembrane region" description="Helical" evidence="10">
    <location>
        <begin position="232"/>
        <end position="251"/>
    </location>
</feature>
<gene>
    <name evidence="13" type="ORF">HERILL_LOCUS14535</name>
</gene>
<comment type="subcellular location">
    <subcellularLocation>
        <location evidence="1">Membrane</location>
        <topology evidence="1">Multi-pass membrane protein</topology>
    </subcellularLocation>
</comment>
<evidence type="ECO:0000259" key="11">
    <source>
        <dbReference type="PROSITE" id="PS50893"/>
    </source>
</evidence>
<dbReference type="PROSITE" id="PS50929">
    <property type="entry name" value="ABC_TM1F"/>
    <property type="match status" value="2"/>
</dbReference>
<dbReference type="GO" id="GO:0016020">
    <property type="term" value="C:membrane"/>
    <property type="evidence" value="ECO:0007669"/>
    <property type="project" value="UniProtKB-SubCell"/>
</dbReference>
<evidence type="ECO:0000256" key="10">
    <source>
        <dbReference type="SAM" id="Phobius"/>
    </source>
</evidence>
<dbReference type="EMBL" id="LR899014">
    <property type="protein sequence ID" value="CAD7092150.1"/>
    <property type="molecule type" value="Genomic_DNA"/>
</dbReference>
<dbReference type="FunFam" id="3.40.50.300:FF:000482">
    <property type="entry name" value="Multidrug resistance-associated protein member 4"/>
    <property type="match status" value="1"/>
</dbReference>
<feature type="region of interest" description="Disordered" evidence="9">
    <location>
        <begin position="448"/>
        <end position="472"/>
    </location>
</feature>
<feature type="transmembrane region" description="Helical" evidence="10">
    <location>
        <begin position="204"/>
        <end position="226"/>
    </location>
</feature>